<dbReference type="GO" id="GO:0003723">
    <property type="term" value="F:RNA binding"/>
    <property type="evidence" value="ECO:0007669"/>
    <property type="project" value="InterPro"/>
</dbReference>
<dbReference type="AlphaFoldDB" id="A0A7S4T2M9"/>
<evidence type="ECO:0000256" key="3">
    <source>
        <dbReference type="ARBA" id="ARBA00023274"/>
    </source>
</evidence>
<dbReference type="InterPro" id="IPR002222">
    <property type="entry name" value="Ribosomal_uS19"/>
</dbReference>
<evidence type="ECO:0000313" key="5">
    <source>
        <dbReference type="EMBL" id="CAE4663623.1"/>
    </source>
</evidence>
<dbReference type="InterPro" id="IPR020934">
    <property type="entry name" value="Ribosomal_uS19_CS"/>
</dbReference>
<dbReference type="NCBIfam" id="TIGR01025">
    <property type="entry name" value="uS19_arch"/>
    <property type="match status" value="1"/>
</dbReference>
<dbReference type="NCBIfam" id="NF003121">
    <property type="entry name" value="PRK04038.1"/>
    <property type="match status" value="1"/>
</dbReference>
<evidence type="ECO:0000256" key="2">
    <source>
        <dbReference type="ARBA" id="ARBA00022980"/>
    </source>
</evidence>
<sequence length="177" mass="20357">MPYFTVVLLRQLSRKVNARNSTNFTHLIAIMDAEKVAELRKKRAFRKFTFKGIELDQLLDLTNDELMDLVSCRARRRMSRGLKRKPMALIKRLRQAKKEAEPGEKPRGIKTHLRNMIIVPEMIGSIIGIYNGKDFCGVEMKPEMIGMYLGEFAITYKPVRHGRPGVSAAHTTRFIPL</sequence>
<dbReference type="SUPFAM" id="SSF54570">
    <property type="entry name" value="Ribosomal protein S19"/>
    <property type="match status" value="1"/>
</dbReference>
<dbReference type="PANTHER" id="PTHR11880">
    <property type="entry name" value="RIBOSOMAL PROTEIN S19P FAMILY MEMBER"/>
    <property type="match status" value="1"/>
</dbReference>
<dbReference type="HAMAP" id="MF_00531">
    <property type="entry name" value="Ribosomal_uS19"/>
    <property type="match status" value="1"/>
</dbReference>
<keyword evidence="2 4" id="KW-0689">Ribosomal protein</keyword>
<dbReference type="EMBL" id="HBNS01058445">
    <property type="protein sequence ID" value="CAE4663623.1"/>
    <property type="molecule type" value="Transcribed_RNA"/>
</dbReference>
<evidence type="ECO:0000256" key="1">
    <source>
        <dbReference type="ARBA" id="ARBA00007345"/>
    </source>
</evidence>
<dbReference type="FunFam" id="3.30.860.10:FF:000002">
    <property type="entry name" value="40S ribosomal protein S15"/>
    <property type="match status" value="1"/>
</dbReference>
<accession>A0A7S4T2M9</accession>
<evidence type="ECO:0008006" key="6">
    <source>
        <dbReference type="Google" id="ProtNLM"/>
    </source>
</evidence>
<evidence type="ECO:0000256" key="4">
    <source>
        <dbReference type="RuleBase" id="RU003485"/>
    </source>
</evidence>
<dbReference type="GO" id="GO:0000028">
    <property type="term" value="P:ribosomal small subunit assembly"/>
    <property type="evidence" value="ECO:0007669"/>
    <property type="project" value="TreeGrafter"/>
</dbReference>
<dbReference type="GO" id="GO:0003735">
    <property type="term" value="F:structural constituent of ribosome"/>
    <property type="evidence" value="ECO:0007669"/>
    <property type="project" value="InterPro"/>
</dbReference>
<dbReference type="PANTHER" id="PTHR11880:SF2">
    <property type="entry name" value="SMALL RIBOSOMAL SUBUNIT PROTEIN US19"/>
    <property type="match status" value="1"/>
</dbReference>
<reference evidence="5" key="1">
    <citation type="submission" date="2021-01" db="EMBL/GenBank/DDBJ databases">
        <authorList>
            <person name="Corre E."/>
            <person name="Pelletier E."/>
            <person name="Niang G."/>
            <person name="Scheremetjew M."/>
            <person name="Finn R."/>
            <person name="Kale V."/>
            <person name="Holt S."/>
            <person name="Cochrane G."/>
            <person name="Meng A."/>
            <person name="Brown T."/>
            <person name="Cohen L."/>
        </authorList>
    </citation>
    <scope>NUCLEOTIDE SEQUENCE</scope>
    <source>
        <strain evidence="5">GSO104</strain>
    </source>
</reference>
<dbReference type="PROSITE" id="PS00323">
    <property type="entry name" value="RIBOSOMAL_S19"/>
    <property type="match status" value="1"/>
</dbReference>
<dbReference type="Pfam" id="PF00203">
    <property type="entry name" value="Ribosomal_S19"/>
    <property type="match status" value="1"/>
</dbReference>
<dbReference type="Gene3D" id="3.30.860.10">
    <property type="entry name" value="30s Ribosomal Protein S19, Chain A"/>
    <property type="match status" value="1"/>
</dbReference>
<organism evidence="5">
    <name type="scientific">Ditylum brightwellii</name>
    <dbReference type="NCBI Taxonomy" id="49249"/>
    <lineage>
        <taxon>Eukaryota</taxon>
        <taxon>Sar</taxon>
        <taxon>Stramenopiles</taxon>
        <taxon>Ochrophyta</taxon>
        <taxon>Bacillariophyta</taxon>
        <taxon>Mediophyceae</taxon>
        <taxon>Lithodesmiophycidae</taxon>
        <taxon>Lithodesmiales</taxon>
        <taxon>Lithodesmiaceae</taxon>
        <taxon>Ditylum</taxon>
    </lineage>
</organism>
<name>A0A7S4T2M9_9STRA</name>
<proteinExistence type="inferred from homology"/>
<dbReference type="InterPro" id="IPR023575">
    <property type="entry name" value="Ribosomal_uS19_SF"/>
</dbReference>
<dbReference type="InterPro" id="IPR005713">
    <property type="entry name" value="Ribosomal_uS19_euk/arc"/>
</dbReference>
<dbReference type="GO" id="GO:0006412">
    <property type="term" value="P:translation"/>
    <property type="evidence" value="ECO:0007669"/>
    <property type="project" value="InterPro"/>
</dbReference>
<protein>
    <recommendedName>
        <fullName evidence="6">40S ribosomal protein S15</fullName>
    </recommendedName>
</protein>
<comment type="similarity">
    <text evidence="1 4">Belongs to the universal ribosomal protein uS19 family.</text>
</comment>
<gene>
    <name evidence="5" type="ORF">DBRI00130_LOCUS42035</name>
</gene>
<dbReference type="GO" id="GO:0022627">
    <property type="term" value="C:cytosolic small ribosomal subunit"/>
    <property type="evidence" value="ECO:0007669"/>
    <property type="project" value="TreeGrafter"/>
</dbReference>
<keyword evidence="3 4" id="KW-0687">Ribonucleoprotein</keyword>
<dbReference type="PRINTS" id="PR00975">
    <property type="entry name" value="RIBOSOMALS19"/>
</dbReference>